<keyword evidence="2" id="KW-1185">Reference proteome</keyword>
<dbReference type="Pfam" id="PF14054">
    <property type="entry name" value="DUF4249"/>
    <property type="match status" value="1"/>
</dbReference>
<accession>A0A1G5ZA48</accession>
<gene>
    <name evidence="1" type="ORF">SAMN03080617_03404</name>
</gene>
<name>A0A1G5ZA48_9BACT</name>
<evidence type="ECO:0008006" key="3">
    <source>
        <dbReference type="Google" id="ProtNLM"/>
    </source>
</evidence>
<dbReference type="InterPro" id="IPR025345">
    <property type="entry name" value="DUF4249"/>
</dbReference>
<dbReference type="Proteomes" id="UP000198756">
    <property type="component" value="Unassembled WGS sequence"/>
</dbReference>
<evidence type="ECO:0000313" key="1">
    <source>
        <dbReference type="EMBL" id="SDA91365.1"/>
    </source>
</evidence>
<reference evidence="2" key="1">
    <citation type="submission" date="2016-10" db="EMBL/GenBank/DDBJ databases">
        <authorList>
            <person name="Varghese N."/>
            <person name="Submissions S."/>
        </authorList>
    </citation>
    <scope>NUCLEOTIDE SEQUENCE [LARGE SCALE GENOMIC DNA]</scope>
    <source>
        <strain evidence="2">DSM 22703</strain>
    </source>
</reference>
<dbReference type="RefSeq" id="WP_092732508.1">
    <property type="nucleotide sequence ID" value="NZ_FMXE01000029.1"/>
</dbReference>
<dbReference type="STRING" id="279824.SAMN03080617_03404"/>
<dbReference type="EMBL" id="FMXE01000029">
    <property type="protein sequence ID" value="SDA91365.1"/>
    <property type="molecule type" value="Genomic_DNA"/>
</dbReference>
<protein>
    <recommendedName>
        <fullName evidence="3">DUF4249 domain-containing protein</fullName>
    </recommendedName>
</protein>
<evidence type="ECO:0000313" key="2">
    <source>
        <dbReference type="Proteomes" id="UP000198756"/>
    </source>
</evidence>
<proteinExistence type="predicted"/>
<dbReference type="AlphaFoldDB" id="A0A1G5ZA48"/>
<dbReference type="OrthoDB" id="637707at2"/>
<sequence>MKRLTGIVIAVLFWSCQEEVILDLGAKSELVPTIEAYWTDQGIFNEVKMTLSKDYYDSTKVEVISDAEVFVTIPGTEKVIPFVFLGGSKSYRPRNPLERAVVGETYQLHIRWRENIYRAEGVMLEPPKVDSVTWRFEEKRPFRDEGFYVKVFGKIPFKENNNYRIRVIENDTLKNQRGDYLLFDDTFGLGFFEKGLELGYTFQENDRVRLELFRLNRDAFDYLNQLVNLLFNDGGLFSPPPQNPKTNIRVVAGRPEVLGYFVVSPVLTRTILIQAKYD</sequence>
<organism evidence="1 2">
    <name type="scientific">Algoriphagus alkaliphilus</name>
    <dbReference type="NCBI Taxonomy" id="279824"/>
    <lineage>
        <taxon>Bacteria</taxon>
        <taxon>Pseudomonadati</taxon>
        <taxon>Bacteroidota</taxon>
        <taxon>Cytophagia</taxon>
        <taxon>Cytophagales</taxon>
        <taxon>Cyclobacteriaceae</taxon>
        <taxon>Algoriphagus</taxon>
    </lineage>
</organism>